<dbReference type="PRINTS" id="PR00996">
    <property type="entry name" value="CHERMTFRASE"/>
</dbReference>
<dbReference type="Proteomes" id="UP000030661">
    <property type="component" value="Unassembled WGS sequence"/>
</dbReference>
<evidence type="ECO:0000313" key="7">
    <source>
        <dbReference type="EMBL" id="GAK57865.1"/>
    </source>
</evidence>
<dbReference type="PANTHER" id="PTHR24422:SF10">
    <property type="entry name" value="CHEMOTAXIS PROTEIN METHYLTRANSFERASE 2"/>
    <property type="match status" value="1"/>
</dbReference>
<name>A0A081BZW0_VECG1</name>
<dbReference type="Pfam" id="PF01739">
    <property type="entry name" value="CheR"/>
    <property type="match status" value="1"/>
</dbReference>
<dbReference type="PROSITE" id="PS50123">
    <property type="entry name" value="CHER"/>
    <property type="match status" value="1"/>
</dbReference>
<dbReference type="InterPro" id="IPR022642">
    <property type="entry name" value="CheR_C"/>
</dbReference>
<dbReference type="InterPro" id="IPR036804">
    <property type="entry name" value="CheR_N_sf"/>
</dbReference>
<gene>
    <name evidence="7" type="ORF">U27_04837</name>
</gene>
<dbReference type="SUPFAM" id="SSF47757">
    <property type="entry name" value="Chemotaxis receptor methyltransferase CheR, N-terminal domain"/>
    <property type="match status" value="1"/>
</dbReference>
<dbReference type="InterPro" id="IPR050903">
    <property type="entry name" value="Bact_Chemotaxis_MeTrfase"/>
</dbReference>
<reference evidence="7" key="1">
    <citation type="journal article" date="2015" name="PeerJ">
        <title>First genomic representation of candidate bacterial phylum KSB3 points to enhanced environmental sensing as a trigger of wastewater bulking.</title>
        <authorList>
            <person name="Sekiguchi Y."/>
            <person name="Ohashi A."/>
            <person name="Parks D.H."/>
            <person name="Yamauchi T."/>
            <person name="Tyson G.W."/>
            <person name="Hugenholtz P."/>
        </authorList>
    </citation>
    <scope>NUCLEOTIDE SEQUENCE [LARGE SCALE GENOMIC DNA]</scope>
</reference>
<evidence type="ECO:0000256" key="5">
    <source>
        <dbReference type="ARBA" id="ARBA00022691"/>
    </source>
</evidence>
<dbReference type="InterPro" id="IPR022641">
    <property type="entry name" value="CheR_N"/>
</dbReference>
<evidence type="ECO:0000256" key="3">
    <source>
        <dbReference type="ARBA" id="ARBA00022603"/>
    </source>
</evidence>
<evidence type="ECO:0000313" key="8">
    <source>
        <dbReference type="Proteomes" id="UP000030661"/>
    </source>
</evidence>
<dbReference type="InterPro" id="IPR026024">
    <property type="entry name" value="Chemotaxis_MeTrfase_CheR"/>
</dbReference>
<dbReference type="HOGENOM" id="CLU_025854_0_0_0"/>
<dbReference type="EC" id="2.1.1.80" evidence="2"/>
<feature type="domain" description="CheR-type methyltransferase" evidence="6">
    <location>
        <begin position="16"/>
        <end position="296"/>
    </location>
</feature>
<dbReference type="Pfam" id="PF03705">
    <property type="entry name" value="CheR_N"/>
    <property type="match status" value="1"/>
</dbReference>
<protein>
    <recommendedName>
        <fullName evidence="2">protein-glutamate O-methyltransferase</fullName>
        <ecNumber evidence="2">2.1.1.80</ecNumber>
    </recommendedName>
</protein>
<dbReference type="SUPFAM" id="SSF53335">
    <property type="entry name" value="S-adenosyl-L-methionine-dependent methyltransferases"/>
    <property type="match status" value="1"/>
</dbReference>
<accession>A0A081BZW0</accession>
<dbReference type="CDD" id="cd02440">
    <property type="entry name" value="AdoMet_MTases"/>
    <property type="match status" value="1"/>
</dbReference>
<organism evidence="7">
    <name type="scientific">Vecturithrix granuli</name>
    <dbReference type="NCBI Taxonomy" id="1499967"/>
    <lineage>
        <taxon>Bacteria</taxon>
        <taxon>Candidatus Moduliflexota</taxon>
        <taxon>Candidatus Vecturitrichia</taxon>
        <taxon>Candidatus Vecturitrichales</taxon>
        <taxon>Candidatus Vecturitrichaceae</taxon>
        <taxon>Candidatus Vecturithrix</taxon>
    </lineage>
</organism>
<keyword evidence="3 7" id="KW-0489">Methyltransferase</keyword>
<dbReference type="Gene3D" id="1.10.155.10">
    <property type="entry name" value="Chemotaxis receptor methyltransferase CheR, N-terminal domain"/>
    <property type="match status" value="1"/>
</dbReference>
<comment type="catalytic activity">
    <reaction evidence="1">
        <text>L-glutamyl-[protein] + S-adenosyl-L-methionine = [protein]-L-glutamate 5-O-methyl ester + S-adenosyl-L-homocysteine</text>
        <dbReference type="Rhea" id="RHEA:24452"/>
        <dbReference type="Rhea" id="RHEA-COMP:10208"/>
        <dbReference type="Rhea" id="RHEA-COMP:10311"/>
        <dbReference type="ChEBI" id="CHEBI:29973"/>
        <dbReference type="ChEBI" id="CHEBI:57856"/>
        <dbReference type="ChEBI" id="CHEBI:59789"/>
        <dbReference type="ChEBI" id="CHEBI:82795"/>
        <dbReference type="EC" id="2.1.1.80"/>
    </reaction>
</comment>
<dbReference type="Gene3D" id="3.40.50.150">
    <property type="entry name" value="Vaccinia Virus protein VP39"/>
    <property type="match status" value="1"/>
</dbReference>
<dbReference type="SMART" id="SM00138">
    <property type="entry name" value="MeTrc"/>
    <property type="match status" value="1"/>
</dbReference>
<sequence>MYAGNFSLPDPSHPIMTTQEFQQLRDLIYAHTYLCYTEAQKPILERKVRSRMALLSCPSFANYYALLTNPHEGQQELTHLIDHLAVHETSFFRISGHFSGLQHQVFPALMNAPSGRQTPIRVWSAGCSTGEEPYSIVIAFLEMMAHRKIPTSSSHLFHVLATDISLPILQKAQEGRYSQKQLKKVQQALLDKYFICHDHYYDIREEIKKFVNFSVFNLVQAETLPNTSFDIIFCRNVLIYFDRRAQAQLLAKFVQMLPDGGYLFLGDAESMHTFPESAQHVEFVESGNAIIYQKRGV</sequence>
<dbReference type="GO" id="GO:0032259">
    <property type="term" value="P:methylation"/>
    <property type="evidence" value="ECO:0007669"/>
    <property type="project" value="UniProtKB-KW"/>
</dbReference>
<dbReference type="PANTHER" id="PTHR24422">
    <property type="entry name" value="CHEMOTAXIS PROTEIN METHYLTRANSFERASE"/>
    <property type="match status" value="1"/>
</dbReference>
<evidence type="ECO:0000256" key="2">
    <source>
        <dbReference type="ARBA" id="ARBA00012534"/>
    </source>
</evidence>
<dbReference type="STRING" id="1499967.U27_04837"/>
<keyword evidence="4 7" id="KW-0808">Transferase</keyword>
<dbReference type="AlphaFoldDB" id="A0A081BZW0"/>
<evidence type="ECO:0000256" key="4">
    <source>
        <dbReference type="ARBA" id="ARBA00022679"/>
    </source>
</evidence>
<keyword evidence="5" id="KW-0949">S-adenosyl-L-methionine</keyword>
<dbReference type="InterPro" id="IPR029063">
    <property type="entry name" value="SAM-dependent_MTases_sf"/>
</dbReference>
<dbReference type="InterPro" id="IPR000780">
    <property type="entry name" value="CheR_MeTrfase"/>
</dbReference>
<evidence type="ECO:0000259" key="6">
    <source>
        <dbReference type="PROSITE" id="PS50123"/>
    </source>
</evidence>
<evidence type="ECO:0000256" key="1">
    <source>
        <dbReference type="ARBA" id="ARBA00001541"/>
    </source>
</evidence>
<keyword evidence="8" id="KW-1185">Reference proteome</keyword>
<dbReference type="EMBL" id="DF820466">
    <property type="protein sequence ID" value="GAK57865.1"/>
    <property type="molecule type" value="Genomic_DNA"/>
</dbReference>
<dbReference type="eggNOG" id="COG1352">
    <property type="taxonomic scope" value="Bacteria"/>
</dbReference>
<dbReference type="PIRSF" id="PIRSF000410">
    <property type="entry name" value="CheR"/>
    <property type="match status" value="1"/>
</dbReference>
<dbReference type="GO" id="GO:0008983">
    <property type="term" value="F:protein-glutamate O-methyltransferase activity"/>
    <property type="evidence" value="ECO:0007669"/>
    <property type="project" value="UniProtKB-EC"/>
</dbReference>
<proteinExistence type="predicted"/>